<dbReference type="GO" id="GO:0035091">
    <property type="term" value="F:phosphatidylinositol binding"/>
    <property type="evidence" value="ECO:0007669"/>
    <property type="project" value="InterPro"/>
</dbReference>
<sequence length="200" mass="22220">MGCTQSKTNEQDVVDPNVAQVEVLAPVVEQQVDENVSTDTTESENQTPATETVEAEAEPTPVMENSTVEVKTRDFALRFVPGEVSINEYGVAFYNFDGSNPADPSVEVHVCKRYSEFKDMHAAISKLMASEKNVKPGDQDKFQTYPALPRMPRADAVTYLLGRGNQHVVKEREQQFVKILNAVASHPIAFQSKTFSDFMT</sequence>
<protein>
    <recommendedName>
        <fullName evidence="2">PX domain-containing protein</fullName>
    </recommendedName>
</protein>
<reference evidence="3" key="1">
    <citation type="submission" date="2023-08" db="EMBL/GenBank/DDBJ databases">
        <title>Reference Genome Resource for the Citrus Pathogen Phytophthora citrophthora.</title>
        <authorList>
            <person name="Moller H."/>
            <person name="Coetzee B."/>
            <person name="Rose L.J."/>
            <person name="Van Niekerk J.M."/>
        </authorList>
    </citation>
    <scope>NUCLEOTIDE SEQUENCE</scope>
    <source>
        <strain evidence="3">STE-U-9442</strain>
    </source>
</reference>
<evidence type="ECO:0000259" key="2">
    <source>
        <dbReference type="PROSITE" id="PS50195"/>
    </source>
</evidence>
<feature type="compositionally biased region" description="Low complexity" evidence="1">
    <location>
        <begin position="47"/>
        <end position="61"/>
    </location>
</feature>
<feature type="region of interest" description="Disordered" evidence="1">
    <location>
        <begin position="29"/>
        <end position="61"/>
    </location>
</feature>
<accession>A0AAD9G0K6</accession>
<gene>
    <name evidence="3" type="ORF">P3T76_014650</name>
</gene>
<dbReference type="InterPro" id="IPR001683">
    <property type="entry name" value="PX_dom"/>
</dbReference>
<feature type="compositionally biased region" description="Polar residues" evidence="1">
    <location>
        <begin position="33"/>
        <end position="46"/>
    </location>
</feature>
<dbReference type="Gene3D" id="3.30.1520.10">
    <property type="entry name" value="Phox-like domain"/>
    <property type="match status" value="1"/>
</dbReference>
<organism evidence="3 4">
    <name type="scientific">Phytophthora citrophthora</name>
    <dbReference type="NCBI Taxonomy" id="4793"/>
    <lineage>
        <taxon>Eukaryota</taxon>
        <taxon>Sar</taxon>
        <taxon>Stramenopiles</taxon>
        <taxon>Oomycota</taxon>
        <taxon>Peronosporomycetes</taxon>
        <taxon>Peronosporales</taxon>
        <taxon>Peronosporaceae</taxon>
        <taxon>Phytophthora</taxon>
    </lineage>
</organism>
<dbReference type="PROSITE" id="PS50195">
    <property type="entry name" value="PX"/>
    <property type="match status" value="1"/>
</dbReference>
<dbReference type="Proteomes" id="UP001259832">
    <property type="component" value="Unassembled WGS sequence"/>
</dbReference>
<comment type="caution">
    <text evidence="3">The sequence shown here is derived from an EMBL/GenBank/DDBJ whole genome shotgun (WGS) entry which is preliminary data.</text>
</comment>
<dbReference type="InterPro" id="IPR036871">
    <property type="entry name" value="PX_dom_sf"/>
</dbReference>
<evidence type="ECO:0000256" key="1">
    <source>
        <dbReference type="SAM" id="MobiDB-lite"/>
    </source>
</evidence>
<feature type="domain" description="PX" evidence="2">
    <location>
        <begin position="44"/>
        <end position="200"/>
    </location>
</feature>
<evidence type="ECO:0000313" key="4">
    <source>
        <dbReference type="Proteomes" id="UP001259832"/>
    </source>
</evidence>
<dbReference type="AlphaFoldDB" id="A0AAD9G0K6"/>
<proteinExistence type="predicted"/>
<dbReference type="Pfam" id="PF00787">
    <property type="entry name" value="PX"/>
    <property type="match status" value="1"/>
</dbReference>
<keyword evidence="4" id="KW-1185">Reference proteome</keyword>
<evidence type="ECO:0000313" key="3">
    <source>
        <dbReference type="EMBL" id="KAK1929804.1"/>
    </source>
</evidence>
<name>A0AAD9G0K6_9STRA</name>
<dbReference type="EMBL" id="JASMQC010000044">
    <property type="protein sequence ID" value="KAK1929804.1"/>
    <property type="molecule type" value="Genomic_DNA"/>
</dbReference>
<dbReference type="SUPFAM" id="SSF64268">
    <property type="entry name" value="PX domain"/>
    <property type="match status" value="1"/>
</dbReference>